<feature type="transmembrane region" description="Helical" evidence="6">
    <location>
        <begin position="98"/>
        <end position="119"/>
    </location>
</feature>
<keyword evidence="9" id="KW-1185">Reference proteome</keyword>
<dbReference type="InterPro" id="IPR037185">
    <property type="entry name" value="EmrE-like"/>
</dbReference>
<evidence type="ECO:0000259" key="7">
    <source>
        <dbReference type="Pfam" id="PF00892"/>
    </source>
</evidence>
<feature type="transmembrane region" description="Helical" evidence="6">
    <location>
        <begin position="7"/>
        <end position="30"/>
    </location>
</feature>
<feature type="transmembrane region" description="Helical" evidence="6">
    <location>
        <begin position="72"/>
        <end position="92"/>
    </location>
</feature>
<feature type="transmembrane region" description="Helical" evidence="6">
    <location>
        <begin position="152"/>
        <end position="172"/>
    </location>
</feature>
<evidence type="ECO:0000256" key="5">
    <source>
        <dbReference type="ARBA" id="ARBA00023136"/>
    </source>
</evidence>
<feature type="transmembrane region" description="Helical" evidence="6">
    <location>
        <begin position="42"/>
        <end position="60"/>
    </location>
</feature>
<proteinExistence type="predicted"/>
<evidence type="ECO:0000256" key="6">
    <source>
        <dbReference type="SAM" id="Phobius"/>
    </source>
</evidence>
<keyword evidence="4 6" id="KW-1133">Transmembrane helix</keyword>
<keyword evidence="2" id="KW-1003">Cell membrane</keyword>
<evidence type="ECO:0000313" key="8">
    <source>
        <dbReference type="EMBL" id="BDX07914.1"/>
    </source>
</evidence>
<accession>A0AA48HME7</accession>
<feature type="transmembrane region" description="Helical" evidence="6">
    <location>
        <begin position="214"/>
        <end position="234"/>
    </location>
</feature>
<dbReference type="InterPro" id="IPR000620">
    <property type="entry name" value="EamA_dom"/>
</dbReference>
<protein>
    <submittedName>
        <fullName evidence="8">Membrane protein</fullName>
    </submittedName>
</protein>
<dbReference type="KEGG" id="pmaw:MACH26_34350"/>
<evidence type="ECO:0000256" key="4">
    <source>
        <dbReference type="ARBA" id="ARBA00022989"/>
    </source>
</evidence>
<dbReference type="AlphaFoldDB" id="A0AA48HME7"/>
<dbReference type="RefSeq" id="WP_338294013.1">
    <property type="nucleotide sequence ID" value="NZ_AP027272.1"/>
</dbReference>
<feature type="transmembrane region" description="Helical" evidence="6">
    <location>
        <begin position="126"/>
        <end position="146"/>
    </location>
</feature>
<feature type="domain" description="EamA" evidence="7">
    <location>
        <begin position="9"/>
        <end position="141"/>
    </location>
</feature>
<dbReference type="InterPro" id="IPR051258">
    <property type="entry name" value="Diverse_Substrate_Transporter"/>
</dbReference>
<dbReference type="PANTHER" id="PTHR42920:SF5">
    <property type="entry name" value="EAMA DOMAIN-CONTAINING PROTEIN"/>
    <property type="match status" value="1"/>
</dbReference>
<dbReference type="PANTHER" id="PTHR42920">
    <property type="entry name" value="OS03G0707200 PROTEIN-RELATED"/>
    <property type="match status" value="1"/>
</dbReference>
<gene>
    <name evidence="8" type="ORF">MACH26_34350</name>
</gene>
<feature type="transmembrane region" description="Helical" evidence="6">
    <location>
        <begin position="179"/>
        <end position="202"/>
    </location>
</feature>
<keyword evidence="5 6" id="KW-0472">Membrane</keyword>
<sequence>MQKNYSLLTGYIMAAVVVSIWSGFIVVSRYGATHALNGYDLIALRYGVASLVSIPVWWFLSSRVNFLNIRYLMLAIFGGMLYAICAFTGFSLAPANHAAVLLPGFMPVAISLCIWLIIGTPIKGKALLALGIISLGIILLGTKTLTVSPETLTGDILFICAALSWGVFNALLKKWHPDPYATVVAVSLFTTLVYLPIFILFLPSNLGQAPASEVWLQAGYQGVLAAVVQLLLYVKAAKTIGANNMAVTMAFVPVLAALIAVPVLGEQITLFIAISLLCVTGGAIFGNIHGNKNRHKDEIN</sequence>
<evidence type="ECO:0000256" key="1">
    <source>
        <dbReference type="ARBA" id="ARBA00004651"/>
    </source>
</evidence>
<dbReference type="Proteomes" id="UP001333710">
    <property type="component" value="Chromosome"/>
</dbReference>
<dbReference type="GO" id="GO:0005886">
    <property type="term" value="C:plasma membrane"/>
    <property type="evidence" value="ECO:0007669"/>
    <property type="project" value="UniProtKB-SubCell"/>
</dbReference>
<evidence type="ECO:0000256" key="3">
    <source>
        <dbReference type="ARBA" id="ARBA00022692"/>
    </source>
</evidence>
<evidence type="ECO:0000313" key="9">
    <source>
        <dbReference type="Proteomes" id="UP001333710"/>
    </source>
</evidence>
<organism evidence="8 9">
    <name type="scientific">Planctobacterium marinum</name>
    <dbReference type="NCBI Taxonomy" id="1631968"/>
    <lineage>
        <taxon>Bacteria</taxon>
        <taxon>Pseudomonadati</taxon>
        <taxon>Pseudomonadota</taxon>
        <taxon>Gammaproteobacteria</taxon>
        <taxon>Alteromonadales</taxon>
        <taxon>Alteromonadaceae</taxon>
        <taxon>Planctobacterium</taxon>
    </lineage>
</organism>
<name>A0AA48HME7_9ALTE</name>
<feature type="domain" description="EamA" evidence="7">
    <location>
        <begin position="153"/>
        <end position="285"/>
    </location>
</feature>
<dbReference type="SUPFAM" id="SSF103481">
    <property type="entry name" value="Multidrug resistance efflux transporter EmrE"/>
    <property type="match status" value="2"/>
</dbReference>
<feature type="transmembrane region" description="Helical" evidence="6">
    <location>
        <begin position="270"/>
        <end position="288"/>
    </location>
</feature>
<comment type="subcellular location">
    <subcellularLocation>
        <location evidence="1">Cell membrane</location>
        <topology evidence="1">Multi-pass membrane protein</topology>
    </subcellularLocation>
</comment>
<dbReference type="Pfam" id="PF00892">
    <property type="entry name" value="EamA"/>
    <property type="match status" value="2"/>
</dbReference>
<dbReference type="EMBL" id="AP027272">
    <property type="protein sequence ID" value="BDX07914.1"/>
    <property type="molecule type" value="Genomic_DNA"/>
</dbReference>
<evidence type="ECO:0000256" key="2">
    <source>
        <dbReference type="ARBA" id="ARBA00022475"/>
    </source>
</evidence>
<reference evidence="8" key="1">
    <citation type="submission" date="2023-01" db="EMBL/GenBank/DDBJ databases">
        <title>Complete genome sequence of Planctobacterium marinum strain Dej080120_11.</title>
        <authorList>
            <person name="Ueki S."/>
            <person name="Maruyama F."/>
        </authorList>
    </citation>
    <scope>NUCLEOTIDE SEQUENCE</scope>
    <source>
        <strain evidence="8">Dej080120_11</strain>
    </source>
</reference>
<keyword evidence="3 6" id="KW-0812">Transmembrane</keyword>
<feature type="transmembrane region" description="Helical" evidence="6">
    <location>
        <begin position="246"/>
        <end position="264"/>
    </location>
</feature>